<reference evidence="1" key="1">
    <citation type="submission" date="2018-05" db="EMBL/GenBank/DDBJ databases">
        <authorList>
            <person name="Lanie J.A."/>
            <person name="Ng W.-L."/>
            <person name="Kazmierczak K.M."/>
            <person name="Andrzejewski T.M."/>
            <person name="Davidsen T.M."/>
            <person name="Wayne K.J."/>
            <person name="Tettelin H."/>
            <person name="Glass J.I."/>
            <person name="Rusch D."/>
            <person name="Podicherti R."/>
            <person name="Tsui H.-C.T."/>
            <person name="Winkler M.E."/>
        </authorList>
    </citation>
    <scope>NUCLEOTIDE SEQUENCE</scope>
</reference>
<gene>
    <name evidence="1" type="ORF">METZ01_LOCUS233039</name>
</gene>
<name>A0A382GZA3_9ZZZZ</name>
<sequence>MATRGEGNQRLRPMTERCEHGIPAAVDGHFYAGIGENFSGA</sequence>
<accession>A0A382GZA3</accession>
<dbReference type="AlphaFoldDB" id="A0A382GZA3"/>
<organism evidence="1">
    <name type="scientific">marine metagenome</name>
    <dbReference type="NCBI Taxonomy" id="408172"/>
    <lineage>
        <taxon>unclassified sequences</taxon>
        <taxon>metagenomes</taxon>
        <taxon>ecological metagenomes</taxon>
    </lineage>
</organism>
<proteinExistence type="predicted"/>
<evidence type="ECO:0000313" key="1">
    <source>
        <dbReference type="EMBL" id="SVB80185.1"/>
    </source>
</evidence>
<dbReference type="EMBL" id="UINC01058200">
    <property type="protein sequence ID" value="SVB80185.1"/>
    <property type="molecule type" value="Genomic_DNA"/>
</dbReference>
<feature type="non-terminal residue" evidence="1">
    <location>
        <position position="41"/>
    </location>
</feature>
<protein>
    <submittedName>
        <fullName evidence="1">Uncharacterized protein</fullName>
    </submittedName>
</protein>